<dbReference type="Proteomes" id="UP000018747">
    <property type="component" value="Unassembled WGS sequence"/>
</dbReference>
<evidence type="ECO:0000313" key="1">
    <source>
        <dbReference type="EMBL" id="EQA63938.1"/>
    </source>
</evidence>
<protein>
    <submittedName>
        <fullName evidence="1">Uncharacterized protein</fullName>
    </submittedName>
</protein>
<keyword evidence="2" id="KW-1185">Reference proteome</keyword>
<gene>
    <name evidence="1" type="ORF">LEP1GSC062_0829</name>
</gene>
<reference evidence="1" key="1">
    <citation type="submission" date="2013-05" db="EMBL/GenBank/DDBJ databases">
        <authorList>
            <person name="Harkins D.M."/>
            <person name="Durkin A.S."/>
            <person name="Brinkac L.M."/>
            <person name="Haft D.H."/>
            <person name="Selengut J.D."/>
            <person name="Sanka R."/>
            <person name="DePew J."/>
            <person name="Purushe J."/>
            <person name="Hartskeerl R.A."/>
            <person name="Ahmed A."/>
            <person name="van der Linden H."/>
            <person name="Goris M.G.A."/>
            <person name="Vinetz J.M."/>
            <person name="Sutton G.G."/>
            <person name="Nierman W.C."/>
            <person name="Fouts D.E."/>
        </authorList>
    </citation>
    <scope>NUCLEOTIDE SEQUENCE [LARGE SCALE GENOMIC DNA]</scope>
    <source>
        <strain evidence="1">L 60</strain>
    </source>
</reference>
<sequence length="59" mass="6562">MKKILVLLLVTALLLGFLSNRSSVPDYRGGLNNSAKYLVAEAEVLINVSRVVRIHDSFF</sequence>
<dbReference type="AlphaFoldDB" id="V6IFU6"/>
<organism evidence="1 2">
    <name type="scientific">Leptospira alexanderi serovar Manhao 3 str. L 60</name>
    <dbReference type="NCBI Taxonomy" id="1049759"/>
    <lineage>
        <taxon>Bacteria</taxon>
        <taxon>Pseudomonadati</taxon>
        <taxon>Spirochaetota</taxon>
        <taxon>Spirochaetia</taxon>
        <taxon>Leptospirales</taxon>
        <taxon>Leptospiraceae</taxon>
        <taxon>Leptospira</taxon>
    </lineage>
</organism>
<accession>V6IFU6</accession>
<proteinExistence type="predicted"/>
<dbReference type="EMBL" id="AHMT02000015">
    <property type="protein sequence ID" value="EQA63938.1"/>
    <property type="molecule type" value="Genomic_DNA"/>
</dbReference>
<comment type="caution">
    <text evidence="1">The sequence shown here is derived from an EMBL/GenBank/DDBJ whole genome shotgun (WGS) entry which is preliminary data.</text>
</comment>
<evidence type="ECO:0000313" key="2">
    <source>
        <dbReference type="Proteomes" id="UP000018747"/>
    </source>
</evidence>
<name>V6IFU6_9LEPT</name>